<dbReference type="InterPro" id="IPR006016">
    <property type="entry name" value="UspA"/>
</dbReference>
<accession>A0A248K0H8</accession>
<reference evidence="2 3" key="1">
    <citation type="submission" date="2017-06" db="EMBL/GenBank/DDBJ databases">
        <title>Complete genome sequence of Nitrospirillum amazonense strain CBAmC, an endophytic nitrogen-fixing and plant growth-promoting bacterium, isolated from sugarcane.</title>
        <authorList>
            <person name="Schwab S."/>
            <person name="dos Santos Teixeira K.R."/>
            <person name="Simoes Araujo J.L."/>
            <person name="Soares Vidal M."/>
            <person name="Borges de Freitas H.R."/>
            <person name="Rivello Crivelaro A.L."/>
            <person name="Bueno de Camargo Nunes A."/>
            <person name="dos Santos C.M."/>
            <person name="Palmeira da Silva Rosa D."/>
            <person name="da Silva Padilha D."/>
            <person name="da Silva E."/>
            <person name="Araujo Terra L."/>
            <person name="Soares Mendes V."/>
            <person name="Farinelli L."/>
            <person name="Magalhaes Cruz L."/>
            <person name="Baldani J.I."/>
        </authorList>
    </citation>
    <scope>NUCLEOTIDE SEQUENCE [LARGE SCALE GENOMIC DNA]</scope>
    <source>
        <strain evidence="2 3">CBAmC</strain>
    </source>
</reference>
<evidence type="ECO:0000313" key="2">
    <source>
        <dbReference type="EMBL" id="ASG24493.1"/>
    </source>
</evidence>
<name>A0A248K0H8_9PROT</name>
<dbReference type="EMBL" id="CP022112">
    <property type="protein sequence ID" value="ASG24493.1"/>
    <property type="molecule type" value="Genomic_DNA"/>
</dbReference>
<dbReference type="CDD" id="cd00293">
    <property type="entry name" value="USP-like"/>
    <property type="match status" value="1"/>
</dbReference>
<evidence type="ECO:0000313" key="3">
    <source>
        <dbReference type="Proteomes" id="UP000197153"/>
    </source>
</evidence>
<gene>
    <name evidence="2" type="ORF">Y958_26845</name>
</gene>
<sequence>MRAGVMIKEILVHLDGSADDESRIIHADHLAGMHQAHIRGLYLNLLPEPPVGISHYAISRSLMSQRLDETRTQCRSVEHALERRFAKLSASHDLRRFDCIAANVGDVVMAQAQTADLMVVRTPYRIDKPNRASTVVEAALFGSGRGVFVIPEEDPLRLRPMDTILVAWKNSREAANAVAQAMPFLRQAKEVVIATVATDGPEEVPGDRDLASYLERHDVAAEIRRLGKWDTVAAGLFNEAELLNAGLIVAGAYSHSRLREWALGGVTRDILTKTPIPALLAH</sequence>
<dbReference type="Pfam" id="PF00582">
    <property type="entry name" value="Usp"/>
    <property type="match status" value="1"/>
</dbReference>
<keyword evidence="3" id="KW-1185">Reference proteome</keyword>
<organism evidence="2 3">
    <name type="scientific">Nitrospirillum viridazoti CBAmc</name>
    <dbReference type="NCBI Taxonomy" id="1441467"/>
    <lineage>
        <taxon>Bacteria</taxon>
        <taxon>Pseudomonadati</taxon>
        <taxon>Pseudomonadota</taxon>
        <taxon>Alphaproteobacteria</taxon>
        <taxon>Rhodospirillales</taxon>
        <taxon>Azospirillaceae</taxon>
        <taxon>Nitrospirillum</taxon>
        <taxon>Nitrospirillum viridazoti</taxon>
    </lineage>
</organism>
<dbReference type="Gene3D" id="3.40.50.12370">
    <property type="match status" value="1"/>
</dbReference>
<dbReference type="Proteomes" id="UP000197153">
    <property type="component" value="Chromosome 3"/>
</dbReference>
<dbReference type="SUPFAM" id="SSF52402">
    <property type="entry name" value="Adenine nucleotide alpha hydrolases-like"/>
    <property type="match status" value="2"/>
</dbReference>
<evidence type="ECO:0000259" key="1">
    <source>
        <dbReference type="Pfam" id="PF00582"/>
    </source>
</evidence>
<proteinExistence type="predicted"/>
<dbReference type="KEGG" id="nao:Y958_26845"/>
<feature type="domain" description="UspA" evidence="1">
    <location>
        <begin position="162"/>
        <end position="281"/>
    </location>
</feature>
<protein>
    <submittedName>
        <fullName evidence="2">Universal stress protein</fullName>
    </submittedName>
</protein>
<dbReference type="AlphaFoldDB" id="A0A248K0H8"/>